<keyword evidence="3 8" id="KW-0819">tRNA processing</keyword>
<sequence>MVLGLETSCDETAAAVVRDGREALSDVVSTQIEIHRRWGGVVPELASRNHVLQVMPVVDEALERAGVRLRDIDVVAVTSGPGLIGALLVGLQVGKSLAYAAGKPVVGVNHLEGHLLAIRMDEQAPEPPFLGLIVSGGHTSLYAVEDYGRYRLLGATLDDAAGEAFDKVARLLGLPYPGGVEIDRLARTGDPKAIRFPRGLNKRKTNDFSFSGLKTAALYHVQQHGLPQGQALADFCASVQEAIADVVTRKAVAAAKEAGLPRLVLCGGVAANSRIRELAVERGAASGIHVHVPPKRLCTDNGAMIAVAGYETFRRGGGAEGLALNANPSWRL</sequence>
<dbReference type="Gene3D" id="3.30.420.40">
    <property type="match status" value="2"/>
</dbReference>
<dbReference type="NCBIfam" id="TIGR00329">
    <property type="entry name" value="gcp_kae1"/>
    <property type="match status" value="1"/>
</dbReference>
<organism evidence="10 11">
    <name type="scientific">Vulgatibacter incomptus</name>
    <dbReference type="NCBI Taxonomy" id="1391653"/>
    <lineage>
        <taxon>Bacteria</taxon>
        <taxon>Pseudomonadati</taxon>
        <taxon>Myxococcota</taxon>
        <taxon>Myxococcia</taxon>
        <taxon>Myxococcales</taxon>
        <taxon>Cystobacterineae</taxon>
        <taxon>Vulgatibacteraceae</taxon>
        <taxon>Vulgatibacter</taxon>
    </lineage>
</organism>
<evidence type="ECO:0000256" key="2">
    <source>
        <dbReference type="ARBA" id="ARBA00022679"/>
    </source>
</evidence>
<dbReference type="KEGG" id="vin:AKJ08_2207"/>
<dbReference type="CDD" id="cd24133">
    <property type="entry name" value="ASKHA_NBD_TsaD_bac"/>
    <property type="match status" value="1"/>
</dbReference>
<dbReference type="InterPro" id="IPR043129">
    <property type="entry name" value="ATPase_NBD"/>
</dbReference>
<dbReference type="GO" id="GO:0005737">
    <property type="term" value="C:cytoplasm"/>
    <property type="evidence" value="ECO:0007669"/>
    <property type="project" value="UniProtKB-SubCell"/>
</dbReference>
<keyword evidence="6 8" id="KW-0012">Acyltransferase</keyword>
<dbReference type="InterPro" id="IPR017861">
    <property type="entry name" value="KAE1/TsaD"/>
</dbReference>
<evidence type="ECO:0000256" key="4">
    <source>
        <dbReference type="ARBA" id="ARBA00022723"/>
    </source>
</evidence>
<evidence type="ECO:0000256" key="7">
    <source>
        <dbReference type="ARBA" id="ARBA00048117"/>
    </source>
</evidence>
<protein>
    <recommendedName>
        <fullName evidence="8">tRNA N6-adenosine threonylcarbamoyltransferase</fullName>
        <ecNumber evidence="8">2.3.1.234</ecNumber>
    </recommendedName>
    <alternativeName>
        <fullName evidence="8">N6-L-threonylcarbamoyladenine synthase</fullName>
        <shortName evidence="8">t(6)A synthase</shortName>
    </alternativeName>
    <alternativeName>
        <fullName evidence="8">t(6)A37 threonylcarbamoyladenosine biosynthesis protein TsaD</fullName>
    </alternativeName>
    <alternativeName>
        <fullName evidence="8">tRNA threonylcarbamoyladenosine biosynthesis protein TsaD</fullName>
    </alternativeName>
</protein>
<evidence type="ECO:0000256" key="1">
    <source>
        <dbReference type="ARBA" id="ARBA00022490"/>
    </source>
</evidence>
<evidence type="ECO:0000256" key="8">
    <source>
        <dbReference type="HAMAP-Rule" id="MF_01445"/>
    </source>
</evidence>
<feature type="binding site" evidence="8">
    <location>
        <position position="272"/>
    </location>
    <ligand>
        <name>substrate</name>
    </ligand>
</feature>
<dbReference type="InterPro" id="IPR022450">
    <property type="entry name" value="TsaD"/>
</dbReference>
<feature type="binding site" evidence="8">
    <location>
        <position position="183"/>
    </location>
    <ligand>
        <name>substrate</name>
    </ligand>
</feature>
<comment type="cofactor">
    <cofactor evidence="8">
        <name>Fe(2+)</name>
        <dbReference type="ChEBI" id="CHEBI:29033"/>
    </cofactor>
    <text evidence="8">Binds 1 Fe(2+) ion per subunit.</text>
</comment>
<dbReference type="SUPFAM" id="SSF53067">
    <property type="entry name" value="Actin-like ATPase domain"/>
    <property type="match status" value="2"/>
</dbReference>
<keyword evidence="1 8" id="KW-0963">Cytoplasm</keyword>
<feature type="domain" description="Gcp-like" evidence="9">
    <location>
        <begin position="23"/>
        <end position="306"/>
    </location>
</feature>
<dbReference type="STRING" id="1391653.AKJ08_2207"/>
<dbReference type="PRINTS" id="PR00789">
    <property type="entry name" value="OSIALOPTASE"/>
</dbReference>
<dbReference type="NCBIfam" id="TIGR03723">
    <property type="entry name" value="T6A_TsaD_YgjD"/>
    <property type="match status" value="1"/>
</dbReference>
<name>A0A0K1PE75_9BACT</name>
<dbReference type="AlphaFoldDB" id="A0A0K1PE75"/>
<keyword evidence="5 8" id="KW-0408">Iron</keyword>
<dbReference type="HAMAP" id="MF_01445">
    <property type="entry name" value="TsaD"/>
    <property type="match status" value="1"/>
</dbReference>
<proteinExistence type="inferred from homology"/>
<feature type="binding site" evidence="8">
    <location>
        <position position="166"/>
    </location>
    <ligand>
        <name>substrate</name>
    </ligand>
</feature>
<comment type="catalytic activity">
    <reaction evidence="7 8">
        <text>L-threonylcarbamoyladenylate + adenosine(37) in tRNA = N(6)-L-threonylcarbamoyladenosine(37) in tRNA + AMP + H(+)</text>
        <dbReference type="Rhea" id="RHEA:37059"/>
        <dbReference type="Rhea" id="RHEA-COMP:10162"/>
        <dbReference type="Rhea" id="RHEA-COMP:10163"/>
        <dbReference type="ChEBI" id="CHEBI:15378"/>
        <dbReference type="ChEBI" id="CHEBI:73682"/>
        <dbReference type="ChEBI" id="CHEBI:74411"/>
        <dbReference type="ChEBI" id="CHEBI:74418"/>
        <dbReference type="ChEBI" id="CHEBI:456215"/>
        <dbReference type="EC" id="2.3.1.234"/>
    </reaction>
</comment>
<keyword evidence="4 8" id="KW-0479">Metal-binding</keyword>
<dbReference type="PANTHER" id="PTHR11735:SF6">
    <property type="entry name" value="TRNA N6-ADENOSINE THREONYLCARBAMOYLTRANSFERASE, MITOCHONDRIAL"/>
    <property type="match status" value="1"/>
</dbReference>
<dbReference type="EMBL" id="CP012332">
    <property type="protein sequence ID" value="AKU91820.1"/>
    <property type="molecule type" value="Genomic_DNA"/>
</dbReference>
<dbReference type="PATRIC" id="fig|1391653.3.peg.2306"/>
<feature type="binding site" evidence="8">
    <location>
        <begin position="133"/>
        <end position="137"/>
    </location>
    <ligand>
        <name>substrate</name>
    </ligand>
</feature>
<dbReference type="Pfam" id="PF00814">
    <property type="entry name" value="TsaD"/>
    <property type="match status" value="1"/>
</dbReference>
<comment type="similarity">
    <text evidence="8">Belongs to the KAE1 / TsaD family.</text>
</comment>
<evidence type="ECO:0000259" key="9">
    <source>
        <dbReference type="Pfam" id="PF00814"/>
    </source>
</evidence>
<dbReference type="GO" id="GO:0002949">
    <property type="term" value="P:tRNA threonylcarbamoyladenosine modification"/>
    <property type="evidence" value="ECO:0007669"/>
    <property type="project" value="UniProtKB-UniRule"/>
</dbReference>
<comment type="subcellular location">
    <subcellularLocation>
        <location evidence="8">Cytoplasm</location>
    </subcellularLocation>
</comment>
<feature type="binding site" evidence="8">
    <location>
        <position position="179"/>
    </location>
    <ligand>
        <name>substrate</name>
    </ligand>
</feature>
<dbReference type="PANTHER" id="PTHR11735">
    <property type="entry name" value="TRNA N6-ADENOSINE THREONYLCARBAMOYLTRANSFERASE"/>
    <property type="match status" value="1"/>
</dbReference>
<dbReference type="InterPro" id="IPR000905">
    <property type="entry name" value="Gcp-like_dom"/>
</dbReference>
<dbReference type="EC" id="2.3.1.234" evidence="8"/>
<dbReference type="Proteomes" id="UP000055590">
    <property type="component" value="Chromosome"/>
</dbReference>
<dbReference type="GO" id="GO:0061711">
    <property type="term" value="F:tRNA N(6)-L-threonylcarbamoyladenine synthase activity"/>
    <property type="evidence" value="ECO:0007669"/>
    <property type="project" value="UniProtKB-EC"/>
</dbReference>
<feature type="binding site" evidence="8">
    <location>
        <position position="110"/>
    </location>
    <ligand>
        <name>Fe cation</name>
        <dbReference type="ChEBI" id="CHEBI:24875"/>
    </ligand>
</feature>
<evidence type="ECO:0000313" key="11">
    <source>
        <dbReference type="Proteomes" id="UP000055590"/>
    </source>
</evidence>
<evidence type="ECO:0000313" key="10">
    <source>
        <dbReference type="EMBL" id="AKU91820.1"/>
    </source>
</evidence>
<accession>A0A0K1PE75</accession>
<evidence type="ECO:0000256" key="6">
    <source>
        <dbReference type="ARBA" id="ARBA00023315"/>
    </source>
</evidence>
<dbReference type="FunFam" id="3.30.420.40:FF:000012">
    <property type="entry name" value="tRNA N6-adenosine threonylcarbamoyltransferase"/>
    <property type="match status" value="1"/>
</dbReference>
<keyword evidence="11" id="KW-1185">Reference proteome</keyword>
<comment type="function">
    <text evidence="8">Required for the formation of a threonylcarbamoyl group on adenosine at position 37 (t(6)A37) in tRNAs that read codons beginning with adenine. Is involved in the transfer of the threonylcarbamoyl moiety of threonylcarbamoyl-AMP (TC-AMP) to the N6 group of A37, together with TsaE and TsaB. TsaD likely plays a direct catalytic role in this reaction.</text>
</comment>
<reference evidence="10 11" key="1">
    <citation type="submission" date="2015-08" db="EMBL/GenBank/DDBJ databases">
        <authorList>
            <person name="Babu N.S."/>
            <person name="Beckwith C.J."/>
            <person name="Beseler K.G."/>
            <person name="Brison A."/>
            <person name="Carone J.V."/>
            <person name="Caskin T.P."/>
            <person name="Diamond M."/>
            <person name="Durham M.E."/>
            <person name="Foxe J.M."/>
            <person name="Go M."/>
            <person name="Henderson B.A."/>
            <person name="Jones I.B."/>
            <person name="McGettigan J.A."/>
            <person name="Micheletti S.J."/>
            <person name="Nasrallah M.E."/>
            <person name="Ortiz D."/>
            <person name="Piller C.R."/>
            <person name="Privatt S.R."/>
            <person name="Schneider S.L."/>
            <person name="Sharp S."/>
            <person name="Smith T.C."/>
            <person name="Stanton J.D."/>
            <person name="Ullery H.E."/>
            <person name="Wilson R.J."/>
            <person name="Serrano M.G."/>
            <person name="Buck G."/>
            <person name="Lee V."/>
            <person name="Wang Y."/>
            <person name="Carvalho R."/>
            <person name="Voegtly L."/>
            <person name="Shi R."/>
            <person name="Duckworth R."/>
            <person name="Johnson A."/>
            <person name="Loviza R."/>
            <person name="Walstead R."/>
            <person name="Shah Z."/>
            <person name="Kiflezghi M."/>
            <person name="Wade K."/>
            <person name="Ball S.L."/>
            <person name="Bradley K.W."/>
            <person name="Asai D.J."/>
            <person name="Bowman C.A."/>
            <person name="Russell D.A."/>
            <person name="Pope W.H."/>
            <person name="Jacobs-Sera D."/>
            <person name="Hendrix R.W."/>
            <person name="Hatfull G.F."/>
        </authorList>
    </citation>
    <scope>NUCLEOTIDE SEQUENCE [LARGE SCALE GENOMIC DNA]</scope>
    <source>
        <strain evidence="10 11">DSM 27710</strain>
    </source>
</reference>
<feature type="binding site" evidence="8">
    <location>
        <position position="114"/>
    </location>
    <ligand>
        <name>Fe cation</name>
        <dbReference type="ChEBI" id="CHEBI:24875"/>
    </ligand>
</feature>
<evidence type="ECO:0000256" key="5">
    <source>
        <dbReference type="ARBA" id="ARBA00023004"/>
    </source>
</evidence>
<feature type="binding site" evidence="8">
    <location>
        <position position="300"/>
    </location>
    <ligand>
        <name>Fe cation</name>
        <dbReference type="ChEBI" id="CHEBI:24875"/>
    </ligand>
</feature>
<evidence type="ECO:0000256" key="3">
    <source>
        <dbReference type="ARBA" id="ARBA00022694"/>
    </source>
</evidence>
<gene>
    <name evidence="8" type="primary">tsaD</name>
    <name evidence="10" type="ORF">AKJ08_2207</name>
</gene>
<dbReference type="GO" id="GO:0005506">
    <property type="term" value="F:iron ion binding"/>
    <property type="evidence" value="ECO:0007669"/>
    <property type="project" value="UniProtKB-UniRule"/>
</dbReference>
<keyword evidence="2 8" id="KW-0808">Transferase</keyword>
<dbReference type="FunFam" id="3.30.420.40:FF:000040">
    <property type="entry name" value="tRNA N6-adenosine threonylcarbamoyltransferase"/>
    <property type="match status" value="1"/>
</dbReference>